<dbReference type="AlphaFoldDB" id="A0A914PSS7"/>
<dbReference type="PRINTS" id="PR00625">
    <property type="entry name" value="JDOMAIN"/>
</dbReference>
<dbReference type="InterPro" id="IPR001623">
    <property type="entry name" value="DnaJ_domain"/>
</dbReference>
<protein>
    <submittedName>
        <fullName evidence="8">J domain-containing protein</fullName>
    </submittedName>
</protein>
<evidence type="ECO:0000256" key="1">
    <source>
        <dbReference type="ARBA" id="ARBA00004123"/>
    </source>
</evidence>
<dbReference type="GO" id="GO:0005681">
    <property type="term" value="C:spliceosomal complex"/>
    <property type="evidence" value="ECO:0007669"/>
    <property type="project" value="TreeGrafter"/>
</dbReference>
<evidence type="ECO:0000256" key="5">
    <source>
        <dbReference type="ARBA" id="ARBA00023242"/>
    </source>
</evidence>
<dbReference type="PANTHER" id="PTHR44313:SF1">
    <property type="entry name" value="DNAJ HOMOLOG SUBFAMILY C MEMBER 17"/>
    <property type="match status" value="1"/>
</dbReference>
<dbReference type="CDD" id="cd06257">
    <property type="entry name" value="DnaJ"/>
    <property type="match status" value="1"/>
</dbReference>
<dbReference type="WBParaSite" id="PDA_v2.g19261.t1">
    <property type="protein sequence ID" value="PDA_v2.g19261.t1"/>
    <property type="gene ID" value="PDA_v2.g19261"/>
</dbReference>
<evidence type="ECO:0000313" key="8">
    <source>
        <dbReference type="WBParaSite" id="PDA_v2.g19261.t1"/>
    </source>
</evidence>
<evidence type="ECO:0000256" key="3">
    <source>
        <dbReference type="ARBA" id="ARBA00022490"/>
    </source>
</evidence>
<keyword evidence="4" id="KW-0143">Chaperone</keyword>
<dbReference type="PANTHER" id="PTHR44313">
    <property type="entry name" value="DNAJ HOMOLOG SUBFAMILY C MEMBER 17"/>
    <property type="match status" value="1"/>
</dbReference>
<dbReference type="SUPFAM" id="SSF46565">
    <property type="entry name" value="Chaperone J-domain"/>
    <property type="match status" value="1"/>
</dbReference>
<evidence type="ECO:0000313" key="7">
    <source>
        <dbReference type="Proteomes" id="UP000887578"/>
    </source>
</evidence>
<dbReference type="Gene3D" id="1.10.287.110">
    <property type="entry name" value="DnaJ domain"/>
    <property type="match status" value="1"/>
</dbReference>
<dbReference type="PROSITE" id="PS50076">
    <property type="entry name" value="DNAJ_2"/>
    <property type="match status" value="1"/>
</dbReference>
<reference evidence="8" key="1">
    <citation type="submission" date="2022-11" db="UniProtKB">
        <authorList>
            <consortium name="WormBaseParasite"/>
        </authorList>
    </citation>
    <scope>IDENTIFICATION</scope>
</reference>
<keyword evidence="7" id="KW-1185">Reference proteome</keyword>
<keyword evidence="5" id="KW-0539">Nucleus</keyword>
<dbReference type="SMART" id="SM00271">
    <property type="entry name" value="DnaJ"/>
    <property type="match status" value="1"/>
</dbReference>
<dbReference type="Proteomes" id="UP000887578">
    <property type="component" value="Unplaced"/>
</dbReference>
<feature type="domain" description="J" evidence="6">
    <location>
        <begin position="47"/>
        <end position="109"/>
    </location>
</feature>
<dbReference type="Pfam" id="PF00226">
    <property type="entry name" value="DnaJ"/>
    <property type="match status" value="1"/>
</dbReference>
<evidence type="ECO:0000259" key="6">
    <source>
        <dbReference type="PROSITE" id="PS50076"/>
    </source>
</evidence>
<name>A0A914PSS7_9BILA</name>
<comment type="subcellular location">
    <subcellularLocation>
        <location evidence="2">Cytoplasm</location>
    </subcellularLocation>
    <subcellularLocation>
        <location evidence="1">Nucleus</location>
    </subcellularLocation>
</comment>
<keyword evidence="3" id="KW-0963">Cytoplasm</keyword>
<proteinExistence type="predicted"/>
<accession>A0A914PSS7</accession>
<sequence length="113" mass="12294">MDMQFRCAFIFGGPWGAAGGAVVGGVGEAVRQQLYHTDNCISQDLKDAYAFLGISSSANNEEVEKAYREKSLIYHPDKAGVADAQSQLNMSAELIRNSRSDTANLEEFEVVSK</sequence>
<dbReference type="InterPro" id="IPR052094">
    <property type="entry name" value="Pre-mRNA-splicing_ERAD"/>
</dbReference>
<evidence type="ECO:0000256" key="4">
    <source>
        <dbReference type="ARBA" id="ARBA00023186"/>
    </source>
</evidence>
<dbReference type="InterPro" id="IPR036869">
    <property type="entry name" value="J_dom_sf"/>
</dbReference>
<dbReference type="GO" id="GO:0005737">
    <property type="term" value="C:cytoplasm"/>
    <property type="evidence" value="ECO:0007669"/>
    <property type="project" value="UniProtKB-SubCell"/>
</dbReference>
<evidence type="ECO:0000256" key="2">
    <source>
        <dbReference type="ARBA" id="ARBA00004496"/>
    </source>
</evidence>
<dbReference type="GO" id="GO:0000390">
    <property type="term" value="P:spliceosomal complex disassembly"/>
    <property type="evidence" value="ECO:0007669"/>
    <property type="project" value="TreeGrafter"/>
</dbReference>
<organism evidence="7 8">
    <name type="scientific">Panagrolaimus davidi</name>
    <dbReference type="NCBI Taxonomy" id="227884"/>
    <lineage>
        <taxon>Eukaryota</taxon>
        <taxon>Metazoa</taxon>
        <taxon>Ecdysozoa</taxon>
        <taxon>Nematoda</taxon>
        <taxon>Chromadorea</taxon>
        <taxon>Rhabditida</taxon>
        <taxon>Tylenchina</taxon>
        <taxon>Panagrolaimomorpha</taxon>
        <taxon>Panagrolaimoidea</taxon>
        <taxon>Panagrolaimidae</taxon>
        <taxon>Panagrolaimus</taxon>
    </lineage>
</organism>